<feature type="region of interest" description="Disordered" evidence="2">
    <location>
        <begin position="453"/>
        <end position="498"/>
    </location>
</feature>
<feature type="compositionally biased region" description="Polar residues" evidence="2">
    <location>
        <begin position="303"/>
        <end position="314"/>
    </location>
</feature>
<feature type="compositionally biased region" description="Basic residues" evidence="2">
    <location>
        <begin position="367"/>
        <end position="379"/>
    </location>
</feature>
<feature type="compositionally biased region" description="Basic and acidic residues" evidence="2">
    <location>
        <begin position="284"/>
        <end position="294"/>
    </location>
</feature>
<feature type="region of interest" description="Disordered" evidence="2">
    <location>
        <begin position="1140"/>
        <end position="1170"/>
    </location>
</feature>
<dbReference type="GeneTree" id="ENSGT00520000055626"/>
<keyword evidence="5" id="KW-1185">Reference proteome</keyword>
<sequence>MDTCGDLAVENASAMKSWVIGPLFQSFKSKMASFTEIVMSPVKLFKANSPPHFKDHPDKLNQEELQATAASSGEHSDPSENRNEDSEADQRSSSSPICFSDAGGGGDLKTVALLHSENLLSDVGLSAHSSQQVDECALPEKETNTNDSVPLQHSSLPFSDFEKTSESYKSDLRSSSARFQPSDNSSALQESKLKMSAKMEEQKRKRAAQPKPLPRKRAGNKSALHKSSPDIFPSEVKEEVSDPGTNGIHSIETNISNPCDNGKSQSSSPSVYYTPPDTEVCLPHGDDDDRKRDIGSVVRKSLRNNSRGVGVNDSTLKSPLDVQLVQKQQLECKLKTESVESSAASLGKAKRRLKLASPSDIEPDLVKRKRLADKHKKDPKSRSVAADSDIFKESKPPRNEAVSTNTVLDMEIVLNPARTRLLLSAGMKRKGKDGHTETENPSGTVLVCSLDKSNGISENNQKDNVKSRASGSKKRLKKSASVRVSEPDMNTDSMDLETTVTTEVQEPLLKDLVEPLAAKLCRPQFVSRAQPKSVRKKKDVSPALSMEPSQSPSELMNLCRGPLKRKSQKQESSTSEPCSTLVSTSSAEFTPTDWNSSELLHKEESLKTGLRQLSKRLKKDCVRSVKSNESNDSQLTKTSMDNFDDTVTEGQSKDKITGESLPFEMSSAENNQQASPSPPYSDCFVSLNTYETKRDRVRTRNSRKKRSTGSLSNEEFPTDLDATKPSQDMTVDEIKDLDKDESCTYRLSMSALELKHSARRVKKRRIDNQRRKCRVLHSKIHAAEVEMSSVTSEDVDLFRTGSSDIGSSSRCLLRSYSCPEIPSLLHQETQLNSSLHSPQHGRIHTSHQHQSCHIPPIPQAPVSPRRTRRHTVCSVEVEREIAPLCLRKEVYPSRRSAPYGSITQHLPTSVPLSPSSSLSALASCFLSSPLAFLSKKLENRGAATGSSSYGQVSSPSSSSVFTSSSPSSSSARHLPGFLTRTDSSAATGSSICSVIPLDCEIETRKQIEEDEDGEDTSCSSQEFEDVALREEKALSDSEIKVVQKHEERGKVSSIRIRKALPKPQNNLTPMGLPKPIRLKKKEFSLEEIYTNKNFTKPPESRLETVFETPLSRRNGSQCLFGQRRVKRFVEFPEVGVARKPKKPLVGSGKAGASTSRPRRGGYSNPKDEPSISVQELDSLLCAKLDQLDLWLSFDQSDS</sequence>
<feature type="region of interest" description="Disordered" evidence="2">
    <location>
        <begin position="694"/>
        <end position="725"/>
    </location>
</feature>
<evidence type="ECO:0000313" key="4">
    <source>
        <dbReference type="Ensembl" id="ENSMMDP00005010103.1"/>
    </source>
</evidence>
<feature type="compositionally biased region" description="Polar residues" evidence="2">
    <location>
        <begin position="173"/>
        <end position="189"/>
    </location>
</feature>
<feature type="compositionally biased region" description="Basic and acidic residues" evidence="2">
    <location>
        <begin position="52"/>
        <end position="62"/>
    </location>
</feature>
<feature type="compositionally biased region" description="Polar residues" evidence="2">
    <location>
        <begin position="145"/>
        <end position="157"/>
    </location>
</feature>
<feature type="compositionally biased region" description="Basic and acidic residues" evidence="2">
    <location>
        <begin position="191"/>
        <end position="203"/>
    </location>
</feature>
<feature type="compositionally biased region" description="Low complexity" evidence="2">
    <location>
        <begin position="944"/>
        <end position="970"/>
    </location>
</feature>
<dbReference type="InParanoid" id="A0A667X7Z9"/>
<feature type="compositionally biased region" description="Polar residues" evidence="2">
    <location>
        <begin position="243"/>
        <end position="271"/>
    </location>
</feature>
<reference evidence="4" key="1">
    <citation type="submission" date="2019-06" db="EMBL/GenBank/DDBJ databases">
        <authorList>
            <consortium name="Wellcome Sanger Institute Data Sharing"/>
        </authorList>
    </citation>
    <scope>NUCLEOTIDE SEQUENCE [LARGE SCALE GENOMIC DNA]</scope>
</reference>
<feature type="region of interest" description="Disordered" evidence="2">
    <location>
        <begin position="618"/>
        <end position="654"/>
    </location>
</feature>
<feature type="compositionally biased region" description="Polar residues" evidence="2">
    <location>
        <begin position="570"/>
        <end position="592"/>
    </location>
</feature>
<protein>
    <submittedName>
        <fullName evidence="4">Proline rich 14</fullName>
    </submittedName>
</protein>
<feature type="region of interest" description="Disordered" evidence="2">
    <location>
        <begin position="140"/>
        <end position="314"/>
    </location>
</feature>
<feature type="region of interest" description="Disordered" evidence="2">
    <location>
        <begin position="943"/>
        <end position="974"/>
    </location>
</feature>
<feature type="region of interest" description="Disordered" evidence="2">
    <location>
        <begin position="428"/>
        <end position="447"/>
    </location>
</feature>
<feature type="compositionally biased region" description="Basic and acidic residues" evidence="2">
    <location>
        <begin position="160"/>
        <end position="172"/>
    </location>
</feature>
<accession>A0A667X7Z9</accession>
<evidence type="ECO:0000259" key="3">
    <source>
        <dbReference type="Pfam" id="PF15386"/>
    </source>
</evidence>
<feature type="compositionally biased region" description="Polar residues" evidence="2">
    <location>
        <begin position="63"/>
        <end position="73"/>
    </location>
</feature>
<feature type="compositionally biased region" description="Polar residues" evidence="2">
    <location>
        <begin position="488"/>
        <end position="498"/>
    </location>
</feature>
<dbReference type="Ensembl" id="ENSMMDT00005010413.1">
    <property type="protein sequence ID" value="ENSMMDP00005010103.1"/>
    <property type="gene ID" value="ENSMMDG00005005503.1"/>
</dbReference>
<feature type="region of interest" description="Disordered" evidence="2">
    <location>
        <begin position="49"/>
        <end position="101"/>
    </location>
</feature>
<organism evidence="4 5">
    <name type="scientific">Myripristis murdjan</name>
    <name type="common">pinecone soldierfish</name>
    <dbReference type="NCBI Taxonomy" id="586833"/>
    <lineage>
        <taxon>Eukaryota</taxon>
        <taxon>Metazoa</taxon>
        <taxon>Chordata</taxon>
        <taxon>Craniata</taxon>
        <taxon>Vertebrata</taxon>
        <taxon>Euteleostomi</taxon>
        <taxon>Actinopterygii</taxon>
        <taxon>Neopterygii</taxon>
        <taxon>Teleostei</taxon>
        <taxon>Neoteleostei</taxon>
        <taxon>Acanthomorphata</taxon>
        <taxon>Holocentriformes</taxon>
        <taxon>Holocentridae</taxon>
        <taxon>Myripristis</taxon>
    </lineage>
</organism>
<feature type="region of interest" description="Disordered" evidence="2">
    <location>
        <begin position="528"/>
        <end position="592"/>
    </location>
</feature>
<feature type="compositionally biased region" description="Basic and acidic residues" evidence="2">
    <location>
        <begin position="389"/>
        <end position="398"/>
    </location>
</feature>
<dbReference type="Pfam" id="PF15386">
    <property type="entry name" value="Tantalus"/>
    <property type="match status" value="1"/>
</dbReference>
<evidence type="ECO:0000313" key="5">
    <source>
        <dbReference type="Proteomes" id="UP000472263"/>
    </source>
</evidence>
<dbReference type="PANTHER" id="PTHR14522:SF2">
    <property type="entry name" value="PROLINE-RICH PROTEIN 14"/>
    <property type="match status" value="1"/>
</dbReference>
<evidence type="ECO:0000256" key="1">
    <source>
        <dbReference type="ARBA" id="ARBA00022553"/>
    </source>
</evidence>
<reference evidence="4" key="3">
    <citation type="submission" date="2025-09" db="UniProtKB">
        <authorList>
            <consortium name="Ensembl"/>
        </authorList>
    </citation>
    <scope>IDENTIFICATION</scope>
</reference>
<dbReference type="AlphaFoldDB" id="A0A667X7Z9"/>
<proteinExistence type="predicted"/>
<feature type="domain" description="Tantalus-like" evidence="3">
    <location>
        <begin position="1067"/>
        <end position="1124"/>
    </location>
</feature>
<feature type="compositionally biased region" description="Basic residues" evidence="2">
    <location>
        <begin position="471"/>
        <end position="480"/>
    </location>
</feature>
<dbReference type="PANTHER" id="PTHR14522">
    <property type="entry name" value="EMO2-RELATED"/>
    <property type="match status" value="1"/>
</dbReference>
<dbReference type="Proteomes" id="UP000472263">
    <property type="component" value="Chromosome 8"/>
</dbReference>
<feature type="compositionally biased region" description="Basic residues" evidence="2">
    <location>
        <begin position="204"/>
        <end position="219"/>
    </location>
</feature>
<feature type="compositionally biased region" description="Polar residues" evidence="2">
    <location>
        <begin position="625"/>
        <end position="641"/>
    </location>
</feature>
<feature type="compositionally biased region" description="Basic and acidic residues" evidence="2">
    <location>
        <begin position="74"/>
        <end position="90"/>
    </location>
</feature>
<keyword evidence="1" id="KW-0597">Phosphoprotein</keyword>
<dbReference type="InterPro" id="IPR026320">
    <property type="entry name" value="PRR14"/>
</dbReference>
<reference evidence="4" key="2">
    <citation type="submission" date="2025-08" db="UniProtKB">
        <authorList>
            <consortium name="Ensembl"/>
        </authorList>
    </citation>
    <scope>IDENTIFICATION</scope>
</reference>
<gene>
    <name evidence="4" type="primary">prr14</name>
</gene>
<feature type="region of interest" description="Disordered" evidence="2">
    <location>
        <begin position="366"/>
        <end position="403"/>
    </location>
</feature>
<feature type="region of interest" description="Disordered" evidence="2">
    <location>
        <begin position="847"/>
        <end position="866"/>
    </location>
</feature>
<evidence type="ECO:0000256" key="2">
    <source>
        <dbReference type="SAM" id="MobiDB-lite"/>
    </source>
</evidence>
<dbReference type="InterPro" id="IPR028149">
    <property type="entry name" value="Tantalus-like"/>
</dbReference>
<feature type="compositionally biased region" description="Basic residues" evidence="2">
    <location>
        <begin position="695"/>
        <end position="707"/>
    </location>
</feature>
<name>A0A667X7Z9_9TELE</name>